<evidence type="ECO:0000259" key="3">
    <source>
        <dbReference type="PROSITE" id="PS50940"/>
    </source>
</evidence>
<accession>A0AAV2SRH0</accession>
<sequence length="250" mass="27486">SPIPAMARTLVLILVHALVSVVKSDVGYNLPSPAYGVPDLRAEASEIVEEVDPVARLAGNIPGGGIPGENYPILASVPETKFACEDMEFPGYYADTADEAACQVFHVCTADLQLESFLCPNGSVFNQQYFVCDWWFNVDCAASEDFFRLNADIEKLPEVEPLPEASDLRNSYAPPSDVAPPAELYNLPRDEEPVITTAPPPPPTEVYILQEEVTDPAQLYNLPEPTTLPPPPPPPLRLYYTPNRRRSFRG</sequence>
<organism evidence="4 5">
    <name type="scientific">Meganyctiphanes norvegica</name>
    <name type="common">Northern krill</name>
    <name type="synonym">Thysanopoda norvegica</name>
    <dbReference type="NCBI Taxonomy" id="48144"/>
    <lineage>
        <taxon>Eukaryota</taxon>
        <taxon>Metazoa</taxon>
        <taxon>Ecdysozoa</taxon>
        <taxon>Arthropoda</taxon>
        <taxon>Crustacea</taxon>
        <taxon>Multicrustacea</taxon>
        <taxon>Malacostraca</taxon>
        <taxon>Eumalacostraca</taxon>
        <taxon>Eucarida</taxon>
        <taxon>Euphausiacea</taxon>
        <taxon>Euphausiidae</taxon>
        <taxon>Meganyctiphanes</taxon>
    </lineage>
</organism>
<dbReference type="GO" id="GO:0008061">
    <property type="term" value="F:chitin binding"/>
    <property type="evidence" value="ECO:0007669"/>
    <property type="project" value="InterPro"/>
</dbReference>
<reference evidence="4 5" key="1">
    <citation type="submission" date="2024-05" db="EMBL/GenBank/DDBJ databases">
        <authorList>
            <person name="Wallberg A."/>
        </authorList>
    </citation>
    <scope>NUCLEOTIDE SEQUENCE [LARGE SCALE GENOMIC DNA]</scope>
</reference>
<dbReference type="PANTHER" id="PTHR22933">
    <property type="entry name" value="FI18007P1-RELATED"/>
    <property type="match status" value="1"/>
</dbReference>
<dbReference type="GO" id="GO:0005576">
    <property type="term" value="C:extracellular region"/>
    <property type="evidence" value="ECO:0007669"/>
    <property type="project" value="InterPro"/>
</dbReference>
<evidence type="ECO:0000313" key="5">
    <source>
        <dbReference type="Proteomes" id="UP001497623"/>
    </source>
</evidence>
<dbReference type="PROSITE" id="PS50940">
    <property type="entry name" value="CHIT_BIND_II"/>
    <property type="match status" value="1"/>
</dbReference>
<feature type="non-terminal residue" evidence="4">
    <location>
        <position position="1"/>
    </location>
</feature>
<gene>
    <name evidence="4" type="ORF">MNOR_LOCUS38860</name>
</gene>
<dbReference type="SUPFAM" id="SSF57625">
    <property type="entry name" value="Invertebrate chitin-binding proteins"/>
    <property type="match status" value="1"/>
</dbReference>
<feature type="chain" id="PRO_5043449885" description="Chitin-binding type-2 domain-containing protein" evidence="2">
    <location>
        <begin position="25"/>
        <end position="250"/>
    </location>
</feature>
<proteinExistence type="predicted"/>
<protein>
    <recommendedName>
        <fullName evidence="3">Chitin-binding type-2 domain-containing protein</fullName>
    </recommendedName>
</protein>
<dbReference type="AlphaFoldDB" id="A0AAV2SRH0"/>
<evidence type="ECO:0000256" key="2">
    <source>
        <dbReference type="SAM" id="SignalP"/>
    </source>
</evidence>
<comment type="caution">
    <text evidence="4">The sequence shown here is derived from an EMBL/GenBank/DDBJ whole genome shotgun (WGS) entry which is preliminary data.</text>
</comment>
<dbReference type="Pfam" id="PF01607">
    <property type="entry name" value="CBM_14"/>
    <property type="match status" value="1"/>
</dbReference>
<name>A0AAV2SRH0_MEGNR</name>
<dbReference type="Proteomes" id="UP001497623">
    <property type="component" value="Unassembled WGS sequence"/>
</dbReference>
<keyword evidence="2" id="KW-0732">Signal</keyword>
<dbReference type="InterPro" id="IPR036508">
    <property type="entry name" value="Chitin-bd_dom_sf"/>
</dbReference>
<evidence type="ECO:0000256" key="1">
    <source>
        <dbReference type="SAM" id="MobiDB-lite"/>
    </source>
</evidence>
<feature type="region of interest" description="Disordered" evidence="1">
    <location>
        <begin position="220"/>
        <end position="250"/>
    </location>
</feature>
<feature type="non-terminal residue" evidence="4">
    <location>
        <position position="250"/>
    </location>
</feature>
<dbReference type="SMART" id="SM00494">
    <property type="entry name" value="ChtBD2"/>
    <property type="match status" value="1"/>
</dbReference>
<dbReference type="PANTHER" id="PTHR22933:SF42">
    <property type="entry name" value="FI18455P1-RELATED"/>
    <property type="match status" value="1"/>
</dbReference>
<dbReference type="InterPro" id="IPR002557">
    <property type="entry name" value="Chitin-bd_dom"/>
</dbReference>
<dbReference type="EMBL" id="CAXKWB010093253">
    <property type="protein sequence ID" value="CAL4218034.1"/>
    <property type="molecule type" value="Genomic_DNA"/>
</dbReference>
<dbReference type="InterPro" id="IPR052976">
    <property type="entry name" value="Scoloptoxin-like"/>
</dbReference>
<evidence type="ECO:0000313" key="4">
    <source>
        <dbReference type="EMBL" id="CAL4218034.1"/>
    </source>
</evidence>
<dbReference type="Gene3D" id="2.170.140.10">
    <property type="entry name" value="Chitin binding domain"/>
    <property type="match status" value="1"/>
</dbReference>
<feature type="domain" description="Chitin-binding type-2" evidence="3">
    <location>
        <begin position="81"/>
        <end position="142"/>
    </location>
</feature>
<feature type="compositionally biased region" description="Pro residues" evidence="1">
    <location>
        <begin position="226"/>
        <end position="236"/>
    </location>
</feature>
<keyword evidence="5" id="KW-1185">Reference proteome</keyword>
<feature type="signal peptide" evidence="2">
    <location>
        <begin position="1"/>
        <end position="24"/>
    </location>
</feature>